<evidence type="ECO:0000313" key="8">
    <source>
        <dbReference type="EMBL" id="KIM44933.1"/>
    </source>
</evidence>
<feature type="region of interest" description="Disordered" evidence="6">
    <location>
        <begin position="51"/>
        <end position="144"/>
    </location>
</feature>
<feature type="compositionally biased region" description="Low complexity" evidence="6">
    <location>
        <begin position="573"/>
        <end position="608"/>
    </location>
</feature>
<dbReference type="PANTHER" id="PTHR47338:SF5">
    <property type="entry name" value="ZN(II)2CYS6 TRANSCRIPTION FACTOR (EUROFUNG)"/>
    <property type="match status" value="1"/>
</dbReference>
<feature type="compositionally biased region" description="Low complexity" evidence="6">
    <location>
        <begin position="71"/>
        <end position="87"/>
    </location>
</feature>
<keyword evidence="3" id="KW-0805">Transcription regulation</keyword>
<evidence type="ECO:0000256" key="3">
    <source>
        <dbReference type="ARBA" id="ARBA00023015"/>
    </source>
</evidence>
<keyword evidence="4" id="KW-0804">Transcription</keyword>
<evidence type="ECO:0000313" key="9">
    <source>
        <dbReference type="Proteomes" id="UP000053424"/>
    </source>
</evidence>
<dbReference type="PROSITE" id="PS50048">
    <property type="entry name" value="ZN2_CY6_FUNGAL_2"/>
    <property type="match status" value="1"/>
</dbReference>
<dbReference type="PROSITE" id="PS00463">
    <property type="entry name" value="ZN2_CY6_FUNGAL_1"/>
    <property type="match status" value="1"/>
</dbReference>
<dbReference type="CDD" id="cd12148">
    <property type="entry name" value="fungal_TF_MHR"/>
    <property type="match status" value="1"/>
</dbReference>
<evidence type="ECO:0000256" key="6">
    <source>
        <dbReference type="SAM" id="MobiDB-lite"/>
    </source>
</evidence>
<proteinExistence type="predicted"/>
<reference evidence="8 9" key="1">
    <citation type="submission" date="2014-04" db="EMBL/GenBank/DDBJ databases">
        <authorList>
            <consortium name="DOE Joint Genome Institute"/>
            <person name="Kuo A."/>
            <person name="Gay G."/>
            <person name="Dore J."/>
            <person name="Kohler A."/>
            <person name="Nagy L.G."/>
            <person name="Floudas D."/>
            <person name="Copeland A."/>
            <person name="Barry K.W."/>
            <person name="Cichocki N."/>
            <person name="Veneault-Fourrey C."/>
            <person name="LaButti K."/>
            <person name="Lindquist E.A."/>
            <person name="Lipzen A."/>
            <person name="Lundell T."/>
            <person name="Morin E."/>
            <person name="Murat C."/>
            <person name="Sun H."/>
            <person name="Tunlid A."/>
            <person name="Henrissat B."/>
            <person name="Grigoriev I.V."/>
            <person name="Hibbett D.S."/>
            <person name="Martin F."/>
            <person name="Nordberg H.P."/>
            <person name="Cantor M.N."/>
            <person name="Hua S.X."/>
        </authorList>
    </citation>
    <scope>NUCLEOTIDE SEQUENCE [LARGE SCALE GENOMIC DNA]</scope>
    <source>
        <strain evidence="9">h7</strain>
    </source>
</reference>
<evidence type="ECO:0000256" key="2">
    <source>
        <dbReference type="ARBA" id="ARBA00022723"/>
    </source>
</evidence>
<dbReference type="InterPro" id="IPR036864">
    <property type="entry name" value="Zn2-C6_fun-type_DNA-bd_sf"/>
</dbReference>
<dbReference type="SMART" id="SM00906">
    <property type="entry name" value="Fungal_trans"/>
    <property type="match status" value="1"/>
</dbReference>
<feature type="compositionally biased region" description="Polar residues" evidence="6">
    <location>
        <begin position="704"/>
        <end position="715"/>
    </location>
</feature>
<accession>A0A0C2Y4Y2</accession>
<keyword evidence="2" id="KW-0479">Metal-binding</keyword>
<feature type="domain" description="Zn(2)-C6 fungal-type" evidence="7">
    <location>
        <begin position="21"/>
        <end position="50"/>
    </location>
</feature>
<evidence type="ECO:0000259" key="7">
    <source>
        <dbReference type="PROSITE" id="PS50048"/>
    </source>
</evidence>
<dbReference type="Gene3D" id="4.10.240.10">
    <property type="entry name" value="Zn(2)-C6 fungal-type DNA-binding domain"/>
    <property type="match status" value="1"/>
</dbReference>
<protein>
    <recommendedName>
        <fullName evidence="7">Zn(2)-C6 fungal-type domain-containing protein</fullName>
    </recommendedName>
</protein>
<feature type="compositionally biased region" description="Low complexity" evidence="6">
    <location>
        <begin position="666"/>
        <end position="681"/>
    </location>
</feature>
<feature type="compositionally biased region" description="Gly residues" evidence="6">
    <location>
        <begin position="719"/>
        <end position="733"/>
    </location>
</feature>
<dbReference type="GO" id="GO:0005634">
    <property type="term" value="C:nucleus"/>
    <property type="evidence" value="ECO:0007669"/>
    <property type="project" value="UniProtKB-SubCell"/>
</dbReference>
<evidence type="ECO:0000256" key="5">
    <source>
        <dbReference type="ARBA" id="ARBA00023242"/>
    </source>
</evidence>
<dbReference type="Pfam" id="PF00172">
    <property type="entry name" value="Zn_clus"/>
    <property type="match status" value="1"/>
</dbReference>
<dbReference type="SUPFAM" id="SSF57701">
    <property type="entry name" value="Zn2/Cys6 DNA-binding domain"/>
    <property type="match status" value="1"/>
</dbReference>
<keyword evidence="9" id="KW-1185">Reference proteome</keyword>
<dbReference type="GO" id="GO:0006351">
    <property type="term" value="P:DNA-templated transcription"/>
    <property type="evidence" value="ECO:0007669"/>
    <property type="project" value="InterPro"/>
</dbReference>
<reference evidence="9" key="2">
    <citation type="submission" date="2015-01" db="EMBL/GenBank/DDBJ databases">
        <title>Evolutionary Origins and Diversification of the Mycorrhizal Mutualists.</title>
        <authorList>
            <consortium name="DOE Joint Genome Institute"/>
            <consortium name="Mycorrhizal Genomics Consortium"/>
            <person name="Kohler A."/>
            <person name="Kuo A."/>
            <person name="Nagy L.G."/>
            <person name="Floudas D."/>
            <person name="Copeland A."/>
            <person name="Barry K.W."/>
            <person name="Cichocki N."/>
            <person name="Veneault-Fourrey C."/>
            <person name="LaButti K."/>
            <person name="Lindquist E.A."/>
            <person name="Lipzen A."/>
            <person name="Lundell T."/>
            <person name="Morin E."/>
            <person name="Murat C."/>
            <person name="Riley R."/>
            <person name="Ohm R."/>
            <person name="Sun H."/>
            <person name="Tunlid A."/>
            <person name="Henrissat B."/>
            <person name="Grigoriev I.V."/>
            <person name="Hibbett D.S."/>
            <person name="Martin F."/>
        </authorList>
    </citation>
    <scope>NUCLEOTIDE SEQUENCE [LARGE SCALE GENOMIC DNA]</scope>
    <source>
        <strain evidence="9">h7</strain>
    </source>
</reference>
<organism evidence="8 9">
    <name type="scientific">Hebeloma cylindrosporum</name>
    <dbReference type="NCBI Taxonomy" id="76867"/>
    <lineage>
        <taxon>Eukaryota</taxon>
        <taxon>Fungi</taxon>
        <taxon>Dikarya</taxon>
        <taxon>Basidiomycota</taxon>
        <taxon>Agaricomycotina</taxon>
        <taxon>Agaricomycetes</taxon>
        <taxon>Agaricomycetidae</taxon>
        <taxon>Agaricales</taxon>
        <taxon>Agaricineae</taxon>
        <taxon>Hymenogastraceae</taxon>
        <taxon>Hebeloma</taxon>
    </lineage>
</organism>
<dbReference type="EMBL" id="KN831773">
    <property type="protein sequence ID" value="KIM44933.1"/>
    <property type="molecule type" value="Genomic_DNA"/>
</dbReference>
<dbReference type="InterPro" id="IPR007219">
    <property type="entry name" value="XnlR_reg_dom"/>
</dbReference>
<feature type="compositionally biased region" description="Pro residues" evidence="6">
    <location>
        <begin position="100"/>
        <end position="109"/>
    </location>
</feature>
<dbReference type="InterPro" id="IPR050815">
    <property type="entry name" value="TF_fung"/>
</dbReference>
<gene>
    <name evidence="8" type="ORF">M413DRAFT_25333</name>
</gene>
<feature type="region of interest" description="Disordered" evidence="6">
    <location>
        <begin position="562"/>
        <end position="885"/>
    </location>
</feature>
<feature type="compositionally biased region" description="Polar residues" evidence="6">
    <location>
        <begin position="856"/>
        <end position="868"/>
    </location>
</feature>
<dbReference type="PANTHER" id="PTHR47338">
    <property type="entry name" value="ZN(II)2CYS6 TRANSCRIPTION FACTOR (EUROFUNG)-RELATED"/>
    <property type="match status" value="1"/>
</dbReference>
<keyword evidence="5" id="KW-0539">Nucleus</keyword>
<dbReference type="Pfam" id="PF04082">
    <property type="entry name" value="Fungal_trans"/>
    <property type="match status" value="1"/>
</dbReference>
<dbReference type="AlphaFoldDB" id="A0A0C2Y4Y2"/>
<dbReference type="SMART" id="SM00066">
    <property type="entry name" value="GAL4"/>
    <property type="match status" value="1"/>
</dbReference>
<evidence type="ECO:0000256" key="1">
    <source>
        <dbReference type="ARBA" id="ARBA00004123"/>
    </source>
</evidence>
<dbReference type="GO" id="GO:0000981">
    <property type="term" value="F:DNA-binding transcription factor activity, RNA polymerase II-specific"/>
    <property type="evidence" value="ECO:0007669"/>
    <property type="project" value="InterPro"/>
</dbReference>
<comment type="subcellular location">
    <subcellularLocation>
        <location evidence="1">Nucleus</location>
    </subcellularLocation>
</comment>
<dbReference type="GO" id="GO:0008270">
    <property type="term" value="F:zinc ion binding"/>
    <property type="evidence" value="ECO:0007669"/>
    <property type="project" value="InterPro"/>
</dbReference>
<name>A0A0C2Y4Y2_HEBCY</name>
<dbReference type="STRING" id="686832.A0A0C2Y4Y2"/>
<feature type="compositionally biased region" description="Gly residues" evidence="6">
    <location>
        <begin position="790"/>
        <end position="801"/>
    </location>
</feature>
<dbReference type="Proteomes" id="UP000053424">
    <property type="component" value="Unassembled WGS sequence"/>
</dbReference>
<dbReference type="HOGENOM" id="CLU_011354_0_0_1"/>
<dbReference type="GO" id="GO:0003677">
    <property type="term" value="F:DNA binding"/>
    <property type="evidence" value="ECO:0007669"/>
    <property type="project" value="InterPro"/>
</dbReference>
<dbReference type="InterPro" id="IPR001138">
    <property type="entry name" value="Zn2Cys6_DnaBD"/>
</dbReference>
<feature type="compositionally biased region" description="Polar residues" evidence="6">
    <location>
        <begin position="642"/>
        <end position="654"/>
    </location>
</feature>
<dbReference type="OrthoDB" id="2123952at2759"/>
<feature type="compositionally biased region" description="Gly residues" evidence="6">
    <location>
        <begin position="770"/>
        <end position="782"/>
    </location>
</feature>
<sequence>MQNADSSAFMKGPKRKRLAKACDACHKSKRRCDGTAPCSNCYYASKQCTYTDASGRPVPAPRPFKPERQDPQPSSSTSDSRSYPTSQFNQPSVNQFRIYPNPPPPPPPFQNDTGDDDHKHARKRFRNERGNPMPVDDLIIDGPVSMDRPTSIDLDPSLTRELTNLFFTHCHPARLVIHKPTFSSSLSHNRVPSHLLLAVCALAAPLSKQPRIRTTPARFAGKPFAQEALSQMFDGAGRLVVEPDLAAAQALCVLQMHDILTKERNTIWSSRFHDLALQIVEGLGVHSPEHPTLTPVPSQEFVQRAIEREAIRRIFWLIHFLDVMASIYFKKPVTFADVELRLRLPVDETSFELGVHSTLPEYLYLPAVRTQYASEFGHLIRIISIYAKMECTLDEVNDAETTVLSSATLIDAEQKMDVRMGSHPTRPSAVFGAKSARPTIDVRNKFQWRGMVLVLHARLPRVVRSSLEPRDYLSLLNLLYPPHFSLPKARQRTQRKGELQWALERIELILQMLGDRAKNSILMGAALWSLVKYCKRDDAQVRKWSADYEEAYGSKIQDLVQDWRSHPSPPQQHNPGPSHSHSHSQHQPQLQQLPHGGSYHAPHQQQHQQQHRRISDVRSSGNQGGFAHNSWPPQHAVDAYGGSSTAVIMKRSPSNSPPISYPLGRPPNSNNTSGNINPNRSMGTNQQHPSDSSGGSAGRERAGQVSSVNSASSCTGSVGSVGPGLGHGNGGGDTSAQNQQQAGKYDGSGGGSGREGNASAHARWSHSGGELVGGGGGEGGGSAIQAGSYSGSGGGPSGSGLSGDVKMVGGGSGGNGSGASGSSGQRVFADGNQLPSLKASGLLDSWGSASRDPQKQALNSAAPQQQPQPLHISPRRNTPPVGMSLSLMAPALHGDATELRPSTTIVMPVGLPWLANESR</sequence>
<evidence type="ECO:0000256" key="4">
    <source>
        <dbReference type="ARBA" id="ARBA00023163"/>
    </source>
</evidence>
<feature type="compositionally biased region" description="Gly residues" evidence="6">
    <location>
        <begin position="808"/>
        <end position="821"/>
    </location>
</feature>
<dbReference type="CDD" id="cd00067">
    <property type="entry name" value="GAL4"/>
    <property type="match status" value="1"/>
</dbReference>